<accession>A0A9P5TM03</accession>
<dbReference type="AlphaFoldDB" id="A0A9P5TM03"/>
<protein>
    <submittedName>
        <fullName evidence="1">Uncharacterized protein</fullName>
    </submittedName>
</protein>
<dbReference type="Proteomes" id="UP000724874">
    <property type="component" value="Unassembled WGS sequence"/>
</dbReference>
<dbReference type="OrthoDB" id="2848237at2759"/>
<evidence type="ECO:0000313" key="2">
    <source>
        <dbReference type="Proteomes" id="UP000724874"/>
    </source>
</evidence>
<reference evidence="1" key="1">
    <citation type="submission" date="2020-11" db="EMBL/GenBank/DDBJ databases">
        <authorList>
            <consortium name="DOE Joint Genome Institute"/>
            <person name="Ahrendt S."/>
            <person name="Riley R."/>
            <person name="Andreopoulos W."/>
            <person name="LaButti K."/>
            <person name="Pangilinan J."/>
            <person name="Ruiz-duenas F.J."/>
            <person name="Barrasa J.M."/>
            <person name="Sanchez-Garcia M."/>
            <person name="Camarero S."/>
            <person name="Miyauchi S."/>
            <person name="Serrano A."/>
            <person name="Linde D."/>
            <person name="Babiker R."/>
            <person name="Drula E."/>
            <person name="Ayuso-Fernandez I."/>
            <person name="Pacheco R."/>
            <person name="Padilla G."/>
            <person name="Ferreira P."/>
            <person name="Barriuso J."/>
            <person name="Kellner H."/>
            <person name="Castanera R."/>
            <person name="Alfaro M."/>
            <person name="Ramirez L."/>
            <person name="Pisabarro A.G."/>
            <person name="Kuo A."/>
            <person name="Tritt A."/>
            <person name="Lipzen A."/>
            <person name="He G."/>
            <person name="Yan M."/>
            <person name="Ng V."/>
            <person name="Cullen D."/>
            <person name="Martin F."/>
            <person name="Rosso M.-N."/>
            <person name="Henrissat B."/>
            <person name="Hibbett D."/>
            <person name="Martinez A.T."/>
            <person name="Grigoriev I.V."/>
        </authorList>
    </citation>
    <scope>NUCLEOTIDE SEQUENCE</scope>
    <source>
        <strain evidence="1">AH 44721</strain>
    </source>
</reference>
<gene>
    <name evidence="1" type="ORF">CPB84DRAFT_1781751</name>
</gene>
<feature type="non-terminal residue" evidence="1">
    <location>
        <position position="1"/>
    </location>
</feature>
<sequence length="175" mass="19566">MERLDTYLGCPDDISAFLAIVQRIPGSLSSVSLLLNDYDTFLENALTNAKQLFPLLSIREVTFVCGPAAFMALPRLSSIVYFLPCMISPTQVETITIRFIIALEEELLAMFLPSQDEGLSYLGRNILLDSFPSLRQIDFELFISIQTEEDLQRTRSATEETEACCKQPILCGNGI</sequence>
<dbReference type="EMBL" id="JADNYJ010000059">
    <property type="protein sequence ID" value="KAF8896749.1"/>
    <property type="molecule type" value="Genomic_DNA"/>
</dbReference>
<keyword evidence="2" id="KW-1185">Reference proteome</keyword>
<proteinExistence type="predicted"/>
<name>A0A9P5TM03_GYMJU</name>
<comment type="caution">
    <text evidence="1">The sequence shown here is derived from an EMBL/GenBank/DDBJ whole genome shotgun (WGS) entry which is preliminary data.</text>
</comment>
<evidence type="ECO:0000313" key="1">
    <source>
        <dbReference type="EMBL" id="KAF8896749.1"/>
    </source>
</evidence>
<organism evidence="1 2">
    <name type="scientific">Gymnopilus junonius</name>
    <name type="common">Spectacular rustgill mushroom</name>
    <name type="synonym">Gymnopilus spectabilis subsp. junonius</name>
    <dbReference type="NCBI Taxonomy" id="109634"/>
    <lineage>
        <taxon>Eukaryota</taxon>
        <taxon>Fungi</taxon>
        <taxon>Dikarya</taxon>
        <taxon>Basidiomycota</taxon>
        <taxon>Agaricomycotina</taxon>
        <taxon>Agaricomycetes</taxon>
        <taxon>Agaricomycetidae</taxon>
        <taxon>Agaricales</taxon>
        <taxon>Agaricineae</taxon>
        <taxon>Hymenogastraceae</taxon>
        <taxon>Gymnopilus</taxon>
    </lineage>
</organism>